<reference evidence="2" key="1">
    <citation type="submission" date="2015-10" db="EMBL/GenBank/DDBJ databases">
        <authorList>
            <person name="Gilbert D.G."/>
        </authorList>
    </citation>
    <scope>NUCLEOTIDE SEQUENCE</scope>
</reference>
<name>A0A160V9S2_9ZZZZ</name>
<proteinExistence type="predicted"/>
<evidence type="ECO:0000256" key="1">
    <source>
        <dbReference type="SAM" id="MobiDB-lite"/>
    </source>
</evidence>
<accession>A0A160V9S2</accession>
<dbReference type="AlphaFoldDB" id="A0A160V9S2"/>
<organism evidence="2">
    <name type="scientific">hydrothermal vent metagenome</name>
    <dbReference type="NCBI Taxonomy" id="652676"/>
    <lineage>
        <taxon>unclassified sequences</taxon>
        <taxon>metagenomes</taxon>
        <taxon>ecological metagenomes</taxon>
    </lineage>
</organism>
<feature type="region of interest" description="Disordered" evidence="1">
    <location>
        <begin position="1"/>
        <end position="55"/>
    </location>
</feature>
<sequence>MPSGDQLDDRKQTEFSKDGPEHFRRLFSAGHADDDTGGGRMVGVRNGHHQEQKSH</sequence>
<feature type="compositionally biased region" description="Basic and acidic residues" evidence="1">
    <location>
        <begin position="7"/>
        <end position="24"/>
    </location>
</feature>
<dbReference type="EMBL" id="FAXA01000282">
    <property type="protein sequence ID" value="CUV02648.1"/>
    <property type="molecule type" value="Genomic_DNA"/>
</dbReference>
<evidence type="ECO:0000313" key="2">
    <source>
        <dbReference type="EMBL" id="CUV02648.1"/>
    </source>
</evidence>
<gene>
    <name evidence="2" type="ORF">MGWOODY_Clf1265</name>
</gene>
<protein>
    <submittedName>
        <fullName evidence="2">Uncharacterized protein</fullName>
    </submittedName>
</protein>